<dbReference type="PANTHER" id="PTHR12198:SF0">
    <property type="entry name" value="HOMEOBOX PROTEIN PROSPERO"/>
    <property type="match status" value="1"/>
</dbReference>
<evidence type="ECO:0000256" key="8">
    <source>
        <dbReference type="SAM" id="MobiDB-lite"/>
    </source>
</evidence>
<evidence type="ECO:0000256" key="6">
    <source>
        <dbReference type="ARBA" id="ARBA00023163"/>
    </source>
</evidence>
<evidence type="ECO:0000256" key="7">
    <source>
        <dbReference type="ARBA" id="ARBA00023242"/>
    </source>
</evidence>
<evidence type="ECO:0000256" key="2">
    <source>
        <dbReference type="ARBA" id="ARBA00022473"/>
    </source>
</evidence>
<name>A0A074ZP01_OPIVI</name>
<sequence length="195" mass="22877">MPEETDAGIGDHAEEHVGVGADKEKNVPDALTRLTSTLTPVHLRKAKLMFFYTRYPNSTLIKMYFPDVKFYKNNTAQLVKWFSNFREFYYIQMEKFARVAISEGVRSADEIHVTTDSELYRALNLHYNRNQQLEVPDHFRIVVEATLREFFNALMTGKDTEQSWKKPIYKIIARMDQPVPEFFKNPNWMEQLADG</sequence>
<proteinExistence type="predicted"/>
<keyword evidence="5" id="KW-0371">Homeobox</keyword>
<evidence type="ECO:0000256" key="1">
    <source>
        <dbReference type="ARBA" id="ARBA00004123"/>
    </source>
</evidence>
<dbReference type="PANTHER" id="PTHR12198">
    <property type="entry name" value="HOMEOBOX PROTEIN PROSPERO/PROX-1/CEH-26"/>
    <property type="match status" value="1"/>
</dbReference>
<accession>A0A074ZP01</accession>
<keyword evidence="2" id="KW-0217">Developmental protein</keyword>
<dbReference type="InterPro" id="IPR023082">
    <property type="entry name" value="Homeo_prospero_dom"/>
</dbReference>
<dbReference type="Gene3D" id="1.10.10.500">
    <property type="entry name" value="Homeo-prospero domain"/>
    <property type="match status" value="1"/>
</dbReference>
<dbReference type="OrthoDB" id="10038576at2759"/>
<dbReference type="GO" id="GO:0048468">
    <property type="term" value="P:cell development"/>
    <property type="evidence" value="ECO:0007669"/>
    <property type="project" value="UniProtKB-ARBA"/>
</dbReference>
<feature type="region of interest" description="Disordered" evidence="8">
    <location>
        <begin position="1"/>
        <end position="22"/>
    </location>
</feature>
<evidence type="ECO:0000256" key="4">
    <source>
        <dbReference type="ARBA" id="ARBA00023125"/>
    </source>
</evidence>
<evidence type="ECO:0000259" key="9">
    <source>
        <dbReference type="PROSITE" id="PS51818"/>
    </source>
</evidence>
<dbReference type="KEGG" id="ovi:T265_07444"/>
<dbReference type="GO" id="GO:0000978">
    <property type="term" value="F:RNA polymerase II cis-regulatory region sequence-specific DNA binding"/>
    <property type="evidence" value="ECO:0007669"/>
    <property type="project" value="TreeGrafter"/>
</dbReference>
<dbReference type="PROSITE" id="PS51818">
    <property type="entry name" value="HOMEO_PROSPERO"/>
    <property type="match status" value="1"/>
</dbReference>
<keyword evidence="3" id="KW-0805">Transcription regulation</keyword>
<dbReference type="RefSeq" id="XP_009171226.1">
    <property type="nucleotide sequence ID" value="XM_009172962.1"/>
</dbReference>
<dbReference type="CTD" id="20321623"/>
<reference evidence="10 11" key="1">
    <citation type="submission" date="2013-11" db="EMBL/GenBank/DDBJ databases">
        <title>Opisthorchis viverrini - life in the bile duct.</title>
        <authorList>
            <person name="Young N.D."/>
            <person name="Nagarajan N."/>
            <person name="Lin S.J."/>
            <person name="Korhonen P.K."/>
            <person name="Jex A.R."/>
            <person name="Hall R.S."/>
            <person name="Safavi-Hemami H."/>
            <person name="Kaewkong W."/>
            <person name="Bertrand D."/>
            <person name="Gao S."/>
            <person name="Seet Q."/>
            <person name="Wongkham S."/>
            <person name="Teh B.T."/>
            <person name="Wongkham C."/>
            <person name="Intapan P.M."/>
            <person name="Maleewong W."/>
            <person name="Yang X."/>
            <person name="Hu M."/>
            <person name="Wang Z."/>
            <person name="Hofmann A."/>
            <person name="Sternberg P.W."/>
            <person name="Tan P."/>
            <person name="Wang J."/>
            <person name="Gasser R.B."/>
        </authorList>
    </citation>
    <scope>NUCLEOTIDE SEQUENCE [LARGE SCALE GENOMIC DNA]</scope>
</reference>
<dbReference type="GO" id="GO:0010001">
    <property type="term" value="P:glial cell differentiation"/>
    <property type="evidence" value="ECO:0007669"/>
    <property type="project" value="UniProtKB-ARBA"/>
</dbReference>
<dbReference type="InterPro" id="IPR037131">
    <property type="entry name" value="Homeo_prospero_dom_sf"/>
</dbReference>
<gene>
    <name evidence="10" type="ORF">T265_07444</name>
</gene>
<feature type="domain" description="Prospero" evidence="9">
    <location>
        <begin position="35"/>
        <end position="193"/>
    </location>
</feature>
<protein>
    <recommendedName>
        <fullName evidence="9">Prospero domain-containing protein</fullName>
    </recommendedName>
</protein>
<dbReference type="EMBL" id="KL596789">
    <property type="protein sequence ID" value="KER25055.1"/>
    <property type="molecule type" value="Genomic_DNA"/>
</dbReference>
<evidence type="ECO:0000256" key="3">
    <source>
        <dbReference type="ARBA" id="ARBA00023015"/>
    </source>
</evidence>
<dbReference type="InterPro" id="IPR039350">
    <property type="entry name" value="Prospero_homeodomain"/>
</dbReference>
<dbReference type="Proteomes" id="UP000054324">
    <property type="component" value="Unassembled WGS sequence"/>
</dbReference>
<dbReference type="AlphaFoldDB" id="A0A074ZP01"/>
<evidence type="ECO:0000313" key="10">
    <source>
        <dbReference type="EMBL" id="KER25055.1"/>
    </source>
</evidence>
<comment type="subcellular location">
    <subcellularLocation>
        <location evidence="1">Nucleus</location>
    </subcellularLocation>
</comment>
<keyword evidence="11" id="KW-1185">Reference proteome</keyword>
<dbReference type="GO" id="GO:0005634">
    <property type="term" value="C:nucleus"/>
    <property type="evidence" value="ECO:0007669"/>
    <property type="project" value="UniProtKB-SubCell"/>
</dbReference>
<organism evidence="10 11">
    <name type="scientific">Opisthorchis viverrini</name>
    <name type="common">Southeast Asian liver fluke</name>
    <dbReference type="NCBI Taxonomy" id="6198"/>
    <lineage>
        <taxon>Eukaryota</taxon>
        <taxon>Metazoa</taxon>
        <taxon>Spiralia</taxon>
        <taxon>Lophotrochozoa</taxon>
        <taxon>Platyhelminthes</taxon>
        <taxon>Trematoda</taxon>
        <taxon>Digenea</taxon>
        <taxon>Opisthorchiida</taxon>
        <taxon>Opisthorchiata</taxon>
        <taxon>Opisthorchiidae</taxon>
        <taxon>Opisthorchis</taxon>
    </lineage>
</organism>
<dbReference type="FunFam" id="1.10.10.500:FF:000002">
    <property type="entry name" value="Prospero homeobox 3"/>
    <property type="match status" value="1"/>
</dbReference>
<keyword evidence="4" id="KW-0238">DNA-binding</keyword>
<dbReference type="InterPro" id="IPR009057">
    <property type="entry name" value="Homeodomain-like_sf"/>
</dbReference>
<dbReference type="GO" id="GO:0000981">
    <property type="term" value="F:DNA-binding transcription factor activity, RNA polymerase II-specific"/>
    <property type="evidence" value="ECO:0007669"/>
    <property type="project" value="TreeGrafter"/>
</dbReference>
<dbReference type="Pfam" id="PF05044">
    <property type="entry name" value="HPD"/>
    <property type="match status" value="1"/>
</dbReference>
<evidence type="ECO:0000313" key="11">
    <source>
        <dbReference type="Proteomes" id="UP000054324"/>
    </source>
</evidence>
<evidence type="ECO:0000256" key="5">
    <source>
        <dbReference type="ARBA" id="ARBA00023155"/>
    </source>
</evidence>
<keyword evidence="7" id="KW-0539">Nucleus</keyword>
<dbReference type="GeneID" id="20321623"/>
<dbReference type="SUPFAM" id="SSF46689">
    <property type="entry name" value="Homeodomain-like"/>
    <property type="match status" value="1"/>
</dbReference>
<feature type="compositionally biased region" description="Basic and acidic residues" evidence="8">
    <location>
        <begin position="9"/>
        <end position="22"/>
    </location>
</feature>
<keyword evidence="6" id="KW-0804">Transcription</keyword>